<dbReference type="Gene3D" id="3.30.70.80">
    <property type="entry name" value="Peptidase S8 propeptide/proteinase inhibitor I9"/>
    <property type="match status" value="1"/>
</dbReference>
<dbReference type="Pfam" id="PF17766">
    <property type="entry name" value="fn3_6"/>
    <property type="match status" value="1"/>
</dbReference>
<dbReference type="Gene3D" id="3.50.30.30">
    <property type="match status" value="1"/>
</dbReference>
<feature type="active site" description="Charge relay system" evidence="6 7">
    <location>
        <position position="225"/>
    </location>
</feature>
<dbReference type="FunFam" id="3.40.50.200:FF:000006">
    <property type="entry name" value="Subtilisin-like protease SBT1.5"/>
    <property type="match status" value="1"/>
</dbReference>
<dbReference type="InterPro" id="IPR034197">
    <property type="entry name" value="Peptidases_S8_3"/>
</dbReference>
<name>A0A843V8A0_COLES</name>
<dbReference type="PRINTS" id="PR00723">
    <property type="entry name" value="SUBTILISIN"/>
</dbReference>
<feature type="active site" description="Charge relay system" evidence="6 7">
    <location>
        <position position="544"/>
    </location>
</feature>
<dbReference type="Gene3D" id="2.60.40.2310">
    <property type="match status" value="1"/>
</dbReference>
<evidence type="ECO:0008006" key="14">
    <source>
        <dbReference type="Google" id="ProtNLM"/>
    </source>
</evidence>
<dbReference type="InterPro" id="IPR045051">
    <property type="entry name" value="SBT"/>
</dbReference>
<dbReference type="OrthoDB" id="206201at2759"/>
<evidence type="ECO:0000313" key="12">
    <source>
        <dbReference type="EMBL" id="MQL89824.1"/>
    </source>
</evidence>
<feature type="domain" description="Inhibitor I9" evidence="10">
    <location>
        <begin position="34"/>
        <end position="116"/>
    </location>
</feature>
<comment type="caution">
    <text evidence="12">The sequence shown here is derived from an EMBL/GenBank/DDBJ whole genome shotgun (WGS) entry which is preliminary data.</text>
</comment>
<feature type="chain" id="PRO_5032432460" description="Subtilisin-like protease" evidence="8">
    <location>
        <begin position="20"/>
        <end position="772"/>
    </location>
</feature>
<dbReference type="InterPro" id="IPR036852">
    <property type="entry name" value="Peptidase_S8/S53_dom_sf"/>
</dbReference>
<evidence type="ECO:0000256" key="8">
    <source>
        <dbReference type="SAM" id="SignalP"/>
    </source>
</evidence>
<dbReference type="GO" id="GO:0006508">
    <property type="term" value="P:proteolysis"/>
    <property type="evidence" value="ECO:0007669"/>
    <property type="project" value="UniProtKB-KW"/>
</dbReference>
<proteinExistence type="inferred from homology"/>
<feature type="signal peptide" evidence="8">
    <location>
        <begin position="1"/>
        <end position="19"/>
    </location>
</feature>
<dbReference type="Gene3D" id="3.40.50.200">
    <property type="entry name" value="Peptidase S8/S53 domain"/>
    <property type="match status" value="1"/>
</dbReference>
<evidence type="ECO:0000256" key="1">
    <source>
        <dbReference type="ARBA" id="ARBA00011073"/>
    </source>
</evidence>
<dbReference type="PROSITE" id="PS51892">
    <property type="entry name" value="SUBTILASE"/>
    <property type="match status" value="1"/>
</dbReference>
<comment type="similarity">
    <text evidence="1 7">Belongs to the peptidase S8 family.</text>
</comment>
<dbReference type="GO" id="GO:0004252">
    <property type="term" value="F:serine-type endopeptidase activity"/>
    <property type="evidence" value="ECO:0007669"/>
    <property type="project" value="UniProtKB-UniRule"/>
</dbReference>
<dbReference type="Pfam" id="PF05922">
    <property type="entry name" value="Inhibitor_I9"/>
    <property type="match status" value="1"/>
</dbReference>
<protein>
    <recommendedName>
        <fullName evidence="14">Subtilisin-like protease</fullName>
    </recommendedName>
</protein>
<dbReference type="InterPro" id="IPR010259">
    <property type="entry name" value="S8pro/Inhibitor_I9"/>
</dbReference>
<feature type="domain" description="Peptidase S8/S53" evidence="9">
    <location>
        <begin position="145"/>
        <end position="579"/>
    </location>
</feature>
<evidence type="ECO:0000256" key="6">
    <source>
        <dbReference type="PIRSR" id="PIRSR615500-1"/>
    </source>
</evidence>
<evidence type="ECO:0000256" key="3">
    <source>
        <dbReference type="ARBA" id="ARBA00022729"/>
    </source>
</evidence>
<dbReference type="Pfam" id="PF00082">
    <property type="entry name" value="Peptidase_S8"/>
    <property type="match status" value="1"/>
</dbReference>
<accession>A0A843V8A0</accession>
<keyword evidence="2 7" id="KW-0645">Protease</keyword>
<dbReference type="Proteomes" id="UP000652761">
    <property type="component" value="Unassembled WGS sequence"/>
</dbReference>
<dbReference type="CDD" id="cd04852">
    <property type="entry name" value="Peptidases_S8_3"/>
    <property type="match status" value="1"/>
</dbReference>
<feature type="active site" description="Charge relay system" evidence="6 7">
    <location>
        <position position="154"/>
    </location>
</feature>
<evidence type="ECO:0000256" key="5">
    <source>
        <dbReference type="ARBA" id="ARBA00022825"/>
    </source>
</evidence>
<evidence type="ECO:0000313" key="13">
    <source>
        <dbReference type="Proteomes" id="UP000652761"/>
    </source>
</evidence>
<feature type="domain" description="Subtilisin-like protease fibronectin type-III" evidence="11">
    <location>
        <begin position="656"/>
        <end position="762"/>
    </location>
</feature>
<dbReference type="SUPFAM" id="SSF52743">
    <property type="entry name" value="Subtilisin-like"/>
    <property type="match status" value="1"/>
</dbReference>
<evidence type="ECO:0000259" key="9">
    <source>
        <dbReference type="Pfam" id="PF00082"/>
    </source>
</evidence>
<organism evidence="12 13">
    <name type="scientific">Colocasia esculenta</name>
    <name type="common">Wild taro</name>
    <name type="synonym">Arum esculentum</name>
    <dbReference type="NCBI Taxonomy" id="4460"/>
    <lineage>
        <taxon>Eukaryota</taxon>
        <taxon>Viridiplantae</taxon>
        <taxon>Streptophyta</taxon>
        <taxon>Embryophyta</taxon>
        <taxon>Tracheophyta</taxon>
        <taxon>Spermatophyta</taxon>
        <taxon>Magnoliopsida</taxon>
        <taxon>Liliopsida</taxon>
        <taxon>Araceae</taxon>
        <taxon>Aroideae</taxon>
        <taxon>Colocasieae</taxon>
        <taxon>Colocasia</taxon>
    </lineage>
</organism>
<dbReference type="InterPro" id="IPR037045">
    <property type="entry name" value="S8pro/Inhibitor_I9_sf"/>
</dbReference>
<dbReference type="InterPro" id="IPR015500">
    <property type="entry name" value="Peptidase_S8_subtilisin-rel"/>
</dbReference>
<keyword evidence="3 8" id="KW-0732">Signal</keyword>
<dbReference type="EMBL" id="NMUH01001180">
    <property type="protein sequence ID" value="MQL89824.1"/>
    <property type="molecule type" value="Genomic_DNA"/>
</dbReference>
<gene>
    <name evidence="12" type="ORF">Taro_022407</name>
</gene>
<evidence type="ECO:0000259" key="10">
    <source>
        <dbReference type="Pfam" id="PF05922"/>
    </source>
</evidence>
<keyword evidence="4 7" id="KW-0378">Hydrolase</keyword>
<dbReference type="CDD" id="cd02120">
    <property type="entry name" value="PA_subtilisin_like"/>
    <property type="match status" value="1"/>
</dbReference>
<keyword evidence="5 7" id="KW-0720">Serine protease</keyword>
<keyword evidence="13" id="KW-1185">Reference proteome</keyword>
<evidence type="ECO:0000256" key="2">
    <source>
        <dbReference type="ARBA" id="ARBA00022670"/>
    </source>
</evidence>
<sequence>MALARLRAWIVLIATFAMATLRQGVLSSSQDASTYIIHMDTTAMPRAFDGPRGWYAATLSAATAASSPVGSATLSSAADSLLYVYDTAVHGFCARLSPSQLRKLQRATGFVAHHRDVLLRPDTTHTPEFLRLGPGSGLWPAAKYGEDVIVGVVDSGVWPESESYGDAGMAPVPTRWRGTCEEGTAFTAAMCNRKLVGARFFNRALFANRPNLTIRVNSPRDTDGHGTHTSSTAAGGFAGGASYFGYAGGTARGVAPRARVAVYKVLWGEGAFASDIVAGIDRAVADGVDVLSVSLGLDGAPLYADPVAIATFAAAERGIFVATSAGNQGPWRGLLHNGVPWQLTVGAGTVDREFSGIIDLGNGVSIVGISLYLTNDASPPLRGLPLVAMGTCGNRTALRMAGYKIVVCEPTGPLDSVIDKVTSAGVAAGLFISSSPFIEYNVYFAMPGAIVSPEKGKAVLDYIRGSPDPRASFRFQVTTLGTRPAPVVATYSSRGPSSACPAVLKPDLIAPGSLVLAAWPNDTSVSVVGSRPVYSPFNIISGSSMACPHAAGVAALLRGVHPGWSPAAVRSAMMTTADAVDNLLQPIKDMGEKYLPATPLAMGAGHVNPNKAMDPGLVYDAGAADYVKLLCAMNYTKVQIRTITREATDCSAASMDLNYPSFIAFFETTGAKNQAAARVFRRTLTNVAEGQWTYRAKVAAMEGFAVRVEPQVLVFREKGDKQGFVLTMESLRGWVMKQKEVVHGWLSWEDDQGKHRVRSPIVATTMGTSPGL</sequence>
<dbReference type="PANTHER" id="PTHR10795">
    <property type="entry name" value="PROPROTEIN CONVERTASE SUBTILISIN/KEXIN"/>
    <property type="match status" value="1"/>
</dbReference>
<evidence type="ECO:0000256" key="7">
    <source>
        <dbReference type="PROSITE-ProRule" id="PRU01240"/>
    </source>
</evidence>
<reference evidence="12" key="1">
    <citation type="submission" date="2017-07" db="EMBL/GenBank/DDBJ databases">
        <title>Taro Niue Genome Assembly and Annotation.</title>
        <authorList>
            <person name="Atibalentja N."/>
            <person name="Keating K."/>
            <person name="Fields C.J."/>
        </authorList>
    </citation>
    <scope>NUCLEOTIDE SEQUENCE</scope>
    <source>
        <strain evidence="12">Niue_2</strain>
        <tissue evidence="12">Leaf</tissue>
    </source>
</reference>
<dbReference type="InterPro" id="IPR000209">
    <property type="entry name" value="Peptidase_S8/S53_dom"/>
</dbReference>
<evidence type="ECO:0000259" key="11">
    <source>
        <dbReference type="Pfam" id="PF17766"/>
    </source>
</evidence>
<dbReference type="InterPro" id="IPR041469">
    <property type="entry name" value="Subtilisin-like_FN3"/>
</dbReference>
<evidence type="ECO:0000256" key="4">
    <source>
        <dbReference type="ARBA" id="ARBA00022801"/>
    </source>
</evidence>
<dbReference type="AlphaFoldDB" id="A0A843V8A0"/>